<feature type="region of interest" description="Disordered" evidence="1">
    <location>
        <begin position="1"/>
        <end position="22"/>
    </location>
</feature>
<dbReference type="EMBL" id="MU006089">
    <property type="protein sequence ID" value="KAF2843500.1"/>
    <property type="molecule type" value="Genomic_DNA"/>
</dbReference>
<feature type="compositionally biased region" description="Polar residues" evidence="1">
    <location>
        <begin position="177"/>
        <end position="192"/>
    </location>
</feature>
<dbReference type="Proteomes" id="UP000799429">
    <property type="component" value="Unassembled WGS sequence"/>
</dbReference>
<feature type="compositionally biased region" description="Polar residues" evidence="1">
    <location>
        <begin position="1"/>
        <end position="18"/>
    </location>
</feature>
<evidence type="ECO:0000256" key="1">
    <source>
        <dbReference type="SAM" id="MobiDB-lite"/>
    </source>
</evidence>
<feature type="region of interest" description="Disordered" evidence="1">
    <location>
        <begin position="512"/>
        <end position="573"/>
    </location>
</feature>
<feature type="compositionally biased region" description="Low complexity" evidence="1">
    <location>
        <begin position="537"/>
        <end position="547"/>
    </location>
</feature>
<evidence type="ECO:0000313" key="2">
    <source>
        <dbReference type="EMBL" id="KAF2843500.1"/>
    </source>
</evidence>
<feature type="compositionally biased region" description="Polar residues" evidence="1">
    <location>
        <begin position="155"/>
        <end position="165"/>
    </location>
</feature>
<comment type="caution">
    <text evidence="2">The sequence shown here is derived from an EMBL/GenBank/DDBJ whole genome shotgun (WGS) entry which is preliminary data.</text>
</comment>
<sequence>MAEIQNASTTQATGTWTFDNVPDFPSRSETMATRSSVSSDASELRTTFFGSCPVCHHLHNKMNITLPRRPQDFETIRCENTQCRSRLFGLGGNSSHSSFASQETIMTATITRPSTRSRQPYVICTNDPSTISALATSVLQTSGLDRITEDPRSPISPTSPVSPNVVQPILSVEVPSRSPSNSRRGQESTATEVASGDPEHLSPIPTPNKPRSLQSSQRTATATDIETKQSKRRLTKIKTFAKGILRSRFGLEVHVRRIRGNMVDDDQSPVDVVNISHLEPQIAISPPNVVQGMGNLQEMSNTLSSMGREEQPSHPSSTMINETTEGLNNSTETAIHPPMPPTTTGTPGLDDVSNPTQEDELRAARQQRTKEFRRERTEVAKRMWSRCECNGDCSHCAHGSVTSSRATTRRSLRISEIPDPFPQLNRDRDFGERRSVIASQDWGYDAAPRRSVELSGVGDHFETNRSPRSSLYTSRTNPSLRTLFARNRQSFATLATRSSTLVGTDNESLYESLSRRATNTPPPPVPTPPPNAQGHTYPPSYSSSPSSPVTPLHPLRTTVDSPRDIDADRTPTQQDAAHALLVLEGREASPADSITPTQGARTTDVLAHLPTPDQRTPTRQIDVTHFDDEARHPSTVSYTSSTSSPFDEIDFVDGFRRGFGFHDFIALGHDGPITRQRSTTVIAVGDRGGISLQPALVNGDRRLSEDVPLDDPNFIIAVLPIN</sequence>
<keyword evidence="3" id="KW-1185">Reference proteome</keyword>
<organism evidence="2 3">
    <name type="scientific">Patellaria atrata CBS 101060</name>
    <dbReference type="NCBI Taxonomy" id="1346257"/>
    <lineage>
        <taxon>Eukaryota</taxon>
        <taxon>Fungi</taxon>
        <taxon>Dikarya</taxon>
        <taxon>Ascomycota</taxon>
        <taxon>Pezizomycotina</taxon>
        <taxon>Dothideomycetes</taxon>
        <taxon>Dothideomycetes incertae sedis</taxon>
        <taxon>Patellariales</taxon>
        <taxon>Patellariaceae</taxon>
        <taxon>Patellaria</taxon>
    </lineage>
</organism>
<feature type="compositionally biased region" description="Polar residues" evidence="1">
    <location>
        <begin position="209"/>
        <end position="224"/>
    </location>
</feature>
<dbReference type="OrthoDB" id="3945111at2759"/>
<feature type="compositionally biased region" description="Pro residues" evidence="1">
    <location>
        <begin position="520"/>
        <end position="531"/>
    </location>
</feature>
<reference evidence="2" key="1">
    <citation type="journal article" date="2020" name="Stud. Mycol.">
        <title>101 Dothideomycetes genomes: a test case for predicting lifestyles and emergence of pathogens.</title>
        <authorList>
            <person name="Haridas S."/>
            <person name="Albert R."/>
            <person name="Binder M."/>
            <person name="Bloem J."/>
            <person name="Labutti K."/>
            <person name="Salamov A."/>
            <person name="Andreopoulos B."/>
            <person name="Baker S."/>
            <person name="Barry K."/>
            <person name="Bills G."/>
            <person name="Bluhm B."/>
            <person name="Cannon C."/>
            <person name="Castanera R."/>
            <person name="Culley D."/>
            <person name="Daum C."/>
            <person name="Ezra D."/>
            <person name="Gonzalez J."/>
            <person name="Henrissat B."/>
            <person name="Kuo A."/>
            <person name="Liang C."/>
            <person name="Lipzen A."/>
            <person name="Lutzoni F."/>
            <person name="Magnuson J."/>
            <person name="Mondo S."/>
            <person name="Nolan M."/>
            <person name="Ohm R."/>
            <person name="Pangilinan J."/>
            <person name="Park H.-J."/>
            <person name="Ramirez L."/>
            <person name="Alfaro M."/>
            <person name="Sun H."/>
            <person name="Tritt A."/>
            <person name="Yoshinaga Y."/>
            <person name="Zwiers L.-H."/>
            <person name="Turgeon B."/>
            <person name="Goodwin S."/>
            <person name="Spatafora J."/>
            <person name="Crous P."/>
            <person name="Grigoriev I."/>
        </authorList>
    </citation>
    <scope>NUCLEOTIDE SEQUENCE</scope>
    <source>
        <strain evidence="2">CBS 101060</strain>
    </source>
</reference>
<proteinExistence type="predicted"/>
<protein>
    <submittedName>
        <fullName evidence="2">Uncharacterized protein</fullName>
    </submittedName>
</protein>
<name>A0A9P4SKG4_9PEZI</name>
<accession>A0A9P4SKG4</accession>
<feature type="region of interest" description="Disordered" evidence="1">
    <location>
        <begin position="146"/>
        <end position="229"/>
    </location>
</feature>
<evidence type="ECO:0000313" key="3">
    <source>
        <dbReference type="Proteomes" id="UP000799429"/>
    </source>
</evidence>
<dbReference type="AlphaFoldDB" id="A0A9P4SKG4"/>
<gene>
    <name evidence="2" type="ORF">M501DRAFT_1054239</name>
</gene>